<feature type="transmembrane region" description="Helical" evidence="7">
    <location>
        <begin position="112"/>
        <end position="134"/>
    </location>
</feature>
<evidence type="ECO:0000256" key="5">
    <source>
        <dbReference type="ARBA" id="ARBA00023136"/>
    </source>
</evidence>
<keyword evidence="2" id="KW-1003">Cell membrane</keyword>
<keyword evidence="5 7" id="KW-0472">Membrane</keyword>
<dbReference type="EMBL" id="CAJC01000019">
    <property type="protein sequence ID" value="CCI51687.1"/>
    <property type="molecule type" value="Genomic_DNA"/>
</dbReference>
<name>A0A077MA54_9MICO</name>
<organism evidence="9 10">
    <name type="scientific">Nostocoides jenkinsii Ben 74</name>
    <dbReference type="NCBI Taxonomy" id="1193518"/>
    <lineage>
        <taxon>Bacteria</taxon>
        <taxon>Bacillati</taxon>
        <taxon>Actinomycetota</taxon>
        <taxon>Actinomycetes</taxon>
        <taxon>Micrococcales</taxon>
        <taxon>Intrasporangiaceae</taxon>
        <taxon>Nostocoides</taxon>
    </lineage>
</organism>
<proteinExistence type="predicted"/>
<dbReference type="InterPro" id="IPR051791">
    <property type="entry name" value="Pra-immunoreactive"/>
</dbReference>
<feature type="domain" description="RDD" evidence="8">
    <location>
        <begin position="106"/>
        <end position="247"/>
    </location>
</feature>
<keyword evidence="4 7" id="KW-1133">Transmembrane helix</keyword>
<dbReference type="OrthoDB" id="9793824at2"/>
<feature type="transmembrane region" description="Helical" evidence="7">
    <location>
        <begin position="213"/>
        <end position="232"/>
    </location>
</feature>
<evidence type="ECO:0000256" key="3">
    <source>
        <dbReference type="ARBA" id="ARBA00022692"/>
    </source>
</evidence>
<sequence length="254" mass="25632">MSNSDPTSPDYGSGQPKYPPPPPPSGPAFPPPPATGAPSYPRPPADTPAFPGSGAPTPPSYGTPPPSPYGAPAPSPYGTAMPGAGGDNPYVVSGGPTGLPGGGAPPSMGSRLLARIIDGVLLAVVFFVLSLAGLGGLSATTGSDGQPSGFATGAFLTTMFVFVILSLAYEVVLIALRGATVGKQLMGLKVVQVDNGALPGWGPSIIRWALPNVLSMICGILSLVVYLSPFWADPTGRLRGYHDQLAKTVVISAR</sequence>
<gene>
    <name evidence="9" type="ORF">BN13_1150003</name>
</gene>
<dbReference type="PANTHER" id="PTHR36115">
    <property type="entry name" value="PROLINE-RICH ANTIGEN HOMOLOG-RELATED"/>
    <property type="match status" value="1"/>
</dbReference>
<evidence type="ECO:0000313" key="9">
    <source>
        <dbReference type="EMBL" id="CCI51687.1"/>
    </source>
</evidence>
<evidence type="ECO:0000256" key="6">
    <source>
        <dbReference type="SAM" id="MobiDB-lite"/>
    </source>
</evidence>
<accession>A0A077MA54</accession>
<comment type="caution">
    <text evidence="9">The sequence shown here is derived from an EMBL/GenBank/DDBJ whole genome shotgun (WGS) entry which is preliminary data.</text>
</comment>
<dbReference type="STRING" id="1193518.BN13_1150003"/>
<dbReference type="GO" id="GO:0005886">
    <property type="term" value="C:plasma membrane"/>
    <property type="evidence" value="ECO:0007669"/>
    <property type="project" value="UniProtKB-SubCell"/>
</dbReference>
<evidence type="ECO:0000256" key="1">
    <source>
        <dbReference type="ARBA" id="ARBA00004651"/>
    </source>
</evidence>
<protein>
    <recommendedName>
        <fullName evidence="8">RDD domain-containing protein</fullName>
    </recommendedName>
</protein>
<keyword evidence="3 7" id="KW-0812">Transmembrane</keyword>
<dbReference type="Proteomes" id="UP000035720">
    <property type="component" value="Unassembled WGS sequence"/>
</dbReference>
<feature type="transmembrane region" description="Helical" evidence="7">
    <location>
        <begin position="154"/>
        <end position="176"/>
    </location>
</feature>
<feature type="compositionally biased region" description="Pro residues" evidence="6">
    <location>
        <begin position="56"/>
        <end position="75"/>
    </location>
</feature>
<evidence type="ECO:0000256" key="2">
    <source>
        <dbReference type="ARBA" id="ARBA00022475"/>
    </source>
</evidence>
<dbReference type="Pfam" id="PF06271">
    <property type="entry name" value="RDD"/>
    <property type="match status" value="1"/>
</dbReference>
<dbReference type="InterPro" id="IPR010432">
    <property type="entry name" value="RDD"/>
</dbReference>
<keyword evidence="10" id="KW-1185">Reference proteome</keyword>
<comment type="subcellular location">
    <subcellularLocation>
        <location evidence="1">Cell membrane</location>
        <topology evidence="1">Multi-pass membrane protein</topology>
    </subcellularLocation>
</comment>
<dbReference type="RefSeq" id="WP_084733804.1">
    <property type="nucleotide sequence ID" value="NZ_HF571038.1"/>
</dbReference>
<reference evidence="9 10" key="1">
    <citation type="journal article" date="2013" name="ISME J.">
        <title>A metabolic model for members of the genus Tetrasphaera involved in enhanced biological phosphorus removal.</title>
        <authorList>
            <person name="Kristiansen R."/>
            <person name="Nguyen H.T.T."/>
            <person name="Saunders A.M."/>
            <person name="Nielsen J.L."/>
            <person name="Wimmer R."/>
            <person name="Le V.Q."/>
            <person name="McIlroy S.J."/>
            <person name="Petrovski S."/>
            <person name="Seviour R.J."/>
            <person name="Calteau A."/>
            <person name="Nielsen K.L."/>
            <person name="Nielsen P.H."/>
        </authorList>
    </citation>
    <scope>NUCLEOTIDE SEQUENCE [LARGE SCALE GENOMIC DNA]</scope>
    <source>
        <strain evidence="9 10">Ben 74</strain>
    </source>
</reference>
<evidence type="ECO:0000256" key="4">
    <source>
        <dbReference type="ARBA" id="ARBA00022989"/>
    </source>
</evidence>
<evidence type="ECO:0000313" key="10">
    <source>
        <dbReference type="Proteomes" id="UP000035720"/>
    </source>
</evidence>
<feature type="region of interest" description="Disordered" evidence="6">
    <location>
        <begin position="1"/>
        <end position="82"/>
    </location>
</feature>
<dbReference type="AlphaFoldDB" id="A0A077MA54"/>
<evidence type="ECO:0000259" key="8">
    <source>
        <dbReference type="Pfam" id="PF06271"/>
    </source>
</evidence>
<feature type="compositionally biased region" description="Pro residues" evidence="6">
    <location>
        <begin position="17"/>
        <end position="46"/>
    </location>
</feature>
<dbReference type="PANTHER" id="PTHR36115:SF4">
    <property type="entry name" value="MEMBRANE PROTEIN"/>
    <property type="match status" value="1"/>
</dbReference>
<evidence type="ECO:0000256" key="7">
    <source>
        <dbReference type="SAM" id="Phobius"/>
    </source>
</evidence>